<dbReference type="SMART" id="SM00776">
    <property type="entry name" value="NPCBM"/>
    <property type="match status" value="1"/>
</dbReference>
<organism evidence="2">
    <name type="scientific">Tuwongella immobilis</name>
    <dbReference type="NCBI Taxonomy" id="692036"/>
    <lineage>
        <taxon>Bacteria</taxon>
        <taxon>Pseudomonadati</taxon>
        <taxon>Planctomycetota</taxon>
        <taxon>Planctomycetia</taxon>
        <taxon>Gemmatales</taxon>
        <taxon>Gemmataceae</taxon>
        <taxon>Tuwongella</taxon>
    </lineage>
</organism>
<reference evidence="2" key="1">
    <citation type="submission" date="2019-04" db="EMBL/GenBank/DDBJ databases">
        <authorList>
            <consortium name="Science for Life Laboratories"/>
        </authorList>
    </citation>
    <scope>NUCLEOTIDE SEQUENCE</scope>
    <source>
        <strain evidence="2">MBLW1</strain>
    </source>
</reference>
<accession>A0A6C2YIN1</accession>
<dbReference type="AlphaFoldDB" id="A0A6C2YIN1"/>
<proteinExistence type="predicted"/>
<dbReference type="EMBL" id="LR586016">
    <property type="protein sequence ID" value="VIP00842.1"/>
    <property type="molecule type" value="Genomic_DNA"/>
</dbReference>
<evidence type="ECO:0000259" key="1">
    <source>
        <dbReference type="SMART" id="SM00776"/>
    </source>
</evidence>
<dbReference type="InterPro" id="IPR013222">
    <property type="entry name" value="Glyco_hyd_98_carb-bd"/>
</dbReference>
<dbReference type="SUPFAM" id="SSF55486">
    <property type="entry name" value="Metalloproteases ('zincins'), catalytic domain"/>
    <property type="match status" value="1"/>
</dbReference>
<feature type="domain" description="Glycosyl hydrolase family 98 putative carbohydrate-binding module" evidence="1">
    <location>
        <begin position="455"/>
        <end position="595"/>
    </location>
</feature>
<keyword evidence="3" id="KW-1185">Reference proteome</keyword>
<sequence length="595" mass="64859">MGTSDMQNSVGWTMALAMMLGGFGMALGQPTAANPSGGSDARTDGRPVVRIVYFVPTDRKPEPDYQARIDRMMTHVQAFYRNGMNQNGYGQRTFELDRDAKGALRIHSVQAKGPMRNYGRNDASKVRAEVKDALAKQGVNIDQETIVIFQLLLEWNGKKATEIGPFVGGGGPRSGTAWVYDDVRLDPRFLSSKQPGGYYQGYCTLGKFNTEYIGGLAHELGHALGLPHDRQQDRDGARFGASLMGSGNHAYGENLRGEGKGAFLSPASALPLSRHPLFTGKPMPAKPITGRITDLVAIWDGLQYVLSGKIEGGAPSVGLVAFNDPILPKGDYDAVGWIGTVNADGTFRVAVGELKPNDYELRLEFFSESGDSKAFAFRYSIAKSGKPDLRPFEDTIAFQRANAAFLARDAKQLSEMVTGLKQKYPANDPVIQKAEHLQRLLKPSAPVPLDRIPNTAKQTAVADLQFESARVGYGNAARNQVIRAGDSPITLEVGGKFFDSGLFAHAPAQHQLRLNGTWTRFTTQYGLQDGHDGSVVFVIKGDGRELFRSMAVRDHVVREISVDLSNVKRLELIVEDAGDGAGSDWGVWLNPQLQR</sequence>
<dbReference type="InterPro" id="IPR038637">
    <property type="entry name" value="NPCBM_sf"/>
</dbReference>
<name>A0A6C2YIN1_9BACT</name>
<dbReference type="Gene3D" id="2.60.120.1060">
    <property type="entry name" value="NPCBM/NEW2 domain"/>
    <property type="match status" value="1"/>
</dbReference>
<evidence type="ECO:0000313" key="3">
    <source>
        <dbReference type="Proteomes" id="UP000464378"/>
    </source>
</evidence>
<gene>
    <name evidence="2" type="ORF">GMBLW1_31180</name>
</gene>
<dbReference type="EMBL" id="LR593887">
    <property type="protein sequence ID" value="VTR97102.1"/>
    <property type="molecule type" value="Genomic_DNA"/>
</dbReference>
<evidence type="ECO:0000313" key="2">
    <source>
        <dbReference type="EMBL" id="VIP00842.1"/>
    </source>
</evidence>
<protein>
    <recommendedName>
        <fullName evidence="1">Glycosyl hydrolase family 98 putative carbohydrate-binding module domain-containing protein</fullName>
    </recommendedName>
</protein>
<dbReference type="InterPro" id="IPR008979">
    <property type="entry name" value="Galactose-bd-like_sf"/>
</dbReference>
<dbReference type="KEGG" id="tim:GMBLW1_31180"/>
<dbReference type="Proteomes" id="UP000464378">
    <property type="component" value="Chromosome"/>
</dbReference>
<dbReference type="InParanoid" id="A0A6C2YIN1"/>
<dbReference type="Pfam" id="PF08305">
    <property type="entry name" value="NPCBM"/>
    <property type="match status" value="1"/>
</dbReference>
<dbReference type="SUPFAM" id="SSF49785">
    <property type="entry name" value="Galactose-binding domain-like"/>
    <property type="match status" value="1"/>
</dbReference>